<organism evidence="1 2">
    <name type="scientific">Candidatus Pullichristensenella stercorigallinarum</name>
    <dbReference type="NCBI Taxonomy" id="2840909"/>
    <lineage>
        <taxon>Bacteria</taxon>
        <taxon>Bacillati</taxon>
        <taxon>Bacillota</taxon>
        <taxon>Clostridia</taxon>
        <taxon>Candidatus Pullichristensenella</taxon>
    </lineage>
</organism>
<protein>
    <recommendedName>
        <fullName evidence="3">HEAT repeat domain-containing protein</fullName>
    </recommendedName>
</protein>
<reference evidence="1" key="1">
    <citation type="submission" date="2020-10" db="EMBL/GenBank/DDBJ databases">
        <authorList>
            <person name="Gilroy R."/>
        </authorList>
    </citation>
    <scope>NUCLEOTIDE SEQUENCE</scope>
    <source>
        <strain evidence="1">ChiSjej6B24-2974</strain>
    </source>
</reference>
<sequence>MTKPIDFEHMFHHYVAGRLREAGEIDEDAAEEMAEQLYEEWADTPNTALDGLSPRGWFARFTSPQELTELLIAYARADLDAPDLLLERFENLGAACAQPLEALVGAAGENIQARAQALGLLPGIDEALAVRLAVETVLHAGESDPLNELAGELLQEQSGEEIRDVLLAGYAQAPEFAKMLMLEILCNFPGDERIYTNMMDMLKNRPENRAFAAKLLGRYGDARAVEPLKAMLGQSDLTYFEYMEIRNAVEALGGEIETEREFYGDPDYEYLRNLE</sequence>
<reference evidence="1" key="2">
    <citation type="journal article" date="2021" name="PeerJ">
        <title>Extensive microbial diversity within the chicken gut microbiome revealed by metagenomics and culture.</title>
        <authorList>
            <person name="Gilroy R."/>
            <person name="Ravi A."/>
            <person name="Getino M."/>
            <person name="Pursley I."/>
            <person name="Horton D.L."/>
            <person name="Alikhan N.F."/>
            <person name="Baker D."/>
            <person name="Gharbi K."/>
            <person name="Hall N."/>
            <person name="Watson M."/>
            <person name="Adriaenssens E.M."/>
            <person name="Foster-Nyarko E."/>
            <person name="Jarju S."/>
            <person name="Secka A."/>
            <person name="Antonio M."/>
            <person name="Oren A."/>
            <person name="Chaudhuri R.R."/>
            <person name="La Ragione R."/>
            <person name="Hildebrand F."/>
            <person name="Pallen M.J."/>
        </authorList>
    </citation>
    <scope>NUCLEOTIDE SEQUENCE</scope>
    <source>
        <strain evidence="1">ChiSjej6B24-2974</strain>
    </source>
</reference>
<evidence type="ECO:0008006" key="3">
    <source>
        <dbReference type="Google" id="ProtNLM"/>
    </source>
</evidence>
<dbReference type="AlphaFoldDB" id="A0A9D0ZMJ2"/>
<dbReference type="EMBL" id="DVFZ01000097">
    <property type="protein sequence ID" value="HIQ83403.1"/>
    <property type="molecule type" value="Genomic_DNA"/>
</dbReference>
<dbReference type="Gene3D" id="1.25.10.10">
    <property type="entry name" value="Leucine-rich Repeat Variant"/>
    <property type="match status" value="1"/>
</dbReference>
<comment type="caution">
    <text evidence="1">The sequence shown here is derived from an EMBL/GenBank/DDBJ whole genome shotgun (WGS) entry which is preliminary data.</text>
</comment>
<dbReference type="Proteomes" id="UP000824260">
    <property type="component" value="Unassembled WGS sequence"/>
</dbReference>
<dbReference type="InterPro" id="IPR011989">
    <property type="entry name" value="ARM-like"/>
</dbReference>
<accession>A0A9D0ZMJ2</accession>
<evidence type="ECO:0000313" key="1">
    <source>
        <dbReference type="EMBL" id="HIQ83403.1"/>
    </source>
</evidence>
<proteinExistence type="predicted"/>
<name>A0A9D0ZMJ2_9FIRM</name>
<gene>
    <name evidence="1" type="ORF">IAA52_09925</name>
</gene>
<evidence type="ECO:0000313" key="2">
    <source>
        <dbReference type="Proteomes" id="UP000824260"/>
    </source>
</evidence>